<feature type="compositionally biased region" description="Basic and acidic residues" evidence="1">
    <location>
        <begin position="1"/>
        <end position="29"/>
    </location>
</feature>
<feature type="region of interest" description="Disordered" evidence="1">
    <location>
        <begin position="1"/>
        <end position="42"/>
    </location>
</feature>
<name>A0A401YJU3_9ACTN</name>
<keyword evidence="3" id="KW-1185">Reference proteome</keyword>
<sequence length="42" mass="4838">MPEHGKPDKDGDDKTPQRQRDGQWPKDKPIPTNDPTNPEKDK</sequence>
<gene>
    <name evidence="2" type="ORF">EHYA_02542</name>
</gene>
<evidence type="ECO:0000256" key="1">
    <source>
        <dbReference type="SAM" id="MobiDB-lite"/>
    </source>
</evidence>
<accession>A0A401YJU3</accession>
<dbReference type="AlphaFoldDB" id="A0A401YJU3"/>
<organism evidence="2 3">
    <name type="scientific">Embleya hyalina</name>
    <dbReference type="NCBI Taxonomy" id="516124"/>
    <lineage>
        <taxon>Bacteria</taxon>
        <taxon>Bacillati</taxon>
        <taxon>Actinomycetota</taxon>
        <taxon>Actinomycetes</taxon>
        <taxon>Kitasatosporales</taxon>
        <taxon>Streptomycetaceae</taxon>
        <taxon>Embleya</taxon>
    </lineage>
</organism>
<comment type="caution">
    <text evidence="2">The sequence shown here is derived from an EMBL/GenBank/DDBJ whole genome shotgun (WGS) entry which is preliminary data.</text>
</comment>
<proteinExistence type="predicted"/>
<protein>
    <submittedName>
        <fullName evidence="2">Uncharacterized protein</fullName>
    </submittedName>
</protein>
<dbReference type="RefSeq" id="WP_281290482.1">
    <property type="nucleotide sequence ID" value="NZ_BIFH01000016.1"/>
</dbReference>
<evidence type="ECO:0000313" key="2">
    <source>
        <dbReference type="EMBL" id="GCD94873.1"/>
    </source>
</evidence>
<dbReference type="EMBL" id="BIFH01000016">
    <property type="protein sequence ID" value="GCD94873.1"/>
    <property type="molecule type" value="Genomic_DNA"/>
</dbReference>
<reference evidence="2 3" key="1">
    <citation type="submission" date="2018-12" db="EMBL/GenBank/DDBJ databases">
        <title>Draft genome sequence of Embleya hyalina NBRC 13850T.</title>
        <authorList>
            <person name="Komaki H."/>
            <person name="Hosoyama A."/>
            <person name="Kimura A."/>
            <person name="Ichikawa N."/>
            <person name="Tamura T."/>
        </authorList>
    </citation>
    <scope>NUCLEOTIDE SEQUENCE [LARGE SCALE GENOMIC DNA]</scope>
    <source>
        <strain evidence="2 3">NBRC 13850</strain>
    </source>
</reference>
<evidence type="ECO:0000313" key="3">
    <source>
        <dbReference type="Proteomes" id="UP000286931"/>
    </source>
</evidence>
<dbReference type="Proteomes" id="UP000286931">
    <property type="component" value="Unassembled WGS sequence"/>
</dbReference>